<dbReference type="HOGENOM" id="CLU_2257377_0_0_2"/>
<dbReference type="PATRIC" id="fig|1434110.4.peg.4101"/>
<dbReference type="AlphaFoldDB" id="A0A0E3SCI2"/>
<dbReference type="EMBL" id="CP009516">
    <property type="protein sequence ID" value="AKB79669.1"/>
    <property type="molecule type" value="Genomic_DNA"/>
</dbReference>
<evidence type="ECO:0000313" key="2">
    <source>
        <dbReference type="Proteomes" id="UP000033101"/>
    </source>
</evidence>
<dbReference type="GeneID" id="24832512"/>
<dbReference type="Proteomes" id="UP000033101">
    <property type="component" value="Chromosome"/>
</dbReference>
<sequence>MLSSEEVGKDCSTDLLQYIEENCGVIKTCCKKLVDRTQFEFAYVLDRKRFFYKVVTVYSEIKKQNRWMKIKPKESARDAIRPQEFYGLDPHPCPPGFSSFSIS</sequence>
<protein>
    <submittedName>
        <fullName evidence="1">Uncharacterized protein</fullName>
    </submittedName>
</protein>
<organism evidence="1 2">
    <name type="scientific">Methanosarcina horonobensis HB-1 = JCM 15518</name>
    <dbReference type="NCBI Taxonomy" id="1434110"/>
    <lineage>
        <taxon>Archaea</taxon>
        <taxon>Methanobacteriati</taxon>
        <taxon>Methanobacteriota</taxon>
        <taxon>Stenosarchaea group</taxon>
        <taxon>Methanomicrobia</taxon>
        <taxon>Methanosarcinales</taxon>
        <taxon>Methanosarcinaceae</taxon>
        <taxon>Methanosarcina</taxon>
    </lineage>
</organism>
<proteinExistence type="predicted"/>
<dbReference type="RefSeq" id="WP_048141468.1">
    <property type="nucleotide sequence ID" value="NZ_CP009516.1"/>
</dbReference>
<accession>A0A0E3SCI2</accession>
<gene>
    <name evidence="1" type="ORF">MSHOH_3186</name>
</gene>
<reference evidence="1 2" key="1">
    <citation type="submission" date="2014-07" db="EMBL/GenBank/DDBJ databases">
        <title>Methanogenic archaea and the global carbon cycle.</title>
        <authorList>
            <person name="Henriksen J.R."/>
            <person name="Luke J."/>
            <person name="Reinhart S."/>
            <person name="Benedict M.N."/>
            <person name="Youngblut N.D."/>
            <person name="Metcalf M.E."/>
            <person name="Whitaker R.J."/>
            <person name="Metcalf W.W."/>
        </authorList>
    </citation>
    <scope>NUCLEOTIDE SEQUENCE [LARGE SCALE GENOMIC DNA]</scope>
    <source>
        <strain evidence="1 2">HB-1</strain>
    </source>
</reference>
<name>A0A0E3SCI2_9EURY</name>
<dbReference type="KEGG" id="mhor:MSHOH_3186"/>
<evidence type="ECO:0000313" key="1">
    <source>
        <dbReference type="EMBL" id="AKB79669.1"/>
    </source>
</evidence>
<keyword evidence="2" id="KW-1185">Reference proteome</keyword>